<name>A0A0M2STF3_9BACI</name>
<dbReference type="EMBL" id="LAYY01000019">
    <property type="protein sequence ID" value="KKK36986.1"/>
    <property type="molecule type" value="Genomic_DNA"/>
</dbReference>
<keyword evidence="2" id="KW-1185">Reference proteome</keyword>
<dbReference type="PATRIC" id="fig|1408103.3.peg.3675"/>
<organism evidence="1 2">
    <name type="scientific">Mesobacillus campisalis</name>
    <dbReference type="NCBI Taxonomy" id="1408103"/>
    <lineage>
        <taxon>Bacteria</taxon>
        <taxon>Bacillati</taxon>
        <taxon>Bacillota</taxon>
        <taxon>Bacilli</taxon>
        <taxon>Bacillales</taxon>
        <taxon>Bacillaceae</taxon>
        <taxon>Mesobacillus</taxon>
    </lineage>
</organism>
<evidence type="ECO:0000313" key="1">
    <source>
        <dbReference type="EMBL" id="KKK36986.1"/>
    </source>
</evidence>
<reference evidence="1 2" key="1">
    <citation type="submission" date="2015-04" db="EMBL/GenBank/DDBJ databases">
        <title>Taxonomic description and genome sequence of Bacillus campisalis sp. nov., a novel member of the genus Bacillus isolated from solar saltern.</title>
        <authorList>
            <person name="Mathan Kumar R."/>
            <person name="Kaur G."/>
            <person name="Kumar A."/>
            <person name="Singh N.K."/>
            <person name="Kaur N."/>
            <person name="Kumar N."/>
            <person name="Mayilraj S."/>
        </authorList>
    </citation>
    <scope>NUCLEOTIDE SEQUENCE [LARGE SCALE GENOMIC DNA]</scope>
    <source>
        <strain evidence="1 2">SA2-6</strain>
    </source>
</reference>
<comment type="caution">
    <text evidence="1">The sequence shown here is derived from an EMBL/GenBank/DDBJ whole genome shotgun (WGS) entry which is preliminary data.</text>
</comment>
<dbReference type="AlphaFoldDB" id="A0A0M2STF3"/>
<dbReference type="RefSeq" id="WP_046524870.1">
    <property type="nucleotide sequence ID" value="NZ_LAYY01000019.1"/>
</dbReference>
<evidence type="ECO:0000313" key="2">
    <source>
        <dbReference type="Proteomes" id="UP000034166"/>
    </source>
</evidence>
<proteinExistence type="predicted"/>
<protein>
    <submittedName>
        <fullName evidence="1">Uncharacterized protein</fullName>
    </submittedName>
</protein>
<dbReference type="OrthoDB" id="9874756at2"/>
<gene>
    <name evidence="1" type="ORF">WQ57_16520</name>
</gene>
<accession>A0A0M2STF3</accession>
<dbReference type="Proteomes" id="UP000034166">
    <property type="component" value="Unassembled WGS sequence"/>
</dbReference>
<sequence>MAFNTGNYSNKKVESKAGDINVKVGDHSDPIIVIVPILNGATIDVLSNPQLIAGAITGFNDNEVEVDVEVDVEV</sequence>